<name>A0A6A5Z5R8_9PLEO</name>
<sequence length="258" mass="28945">MDDEKTRGRPLVKPWSSVVSSATSPTGMQPLPPPPKNLTVLSIAPTTSIQLVRDWRELSLAQRQGLIGGFRVNITKNGEKFDEIPLSLLETISTKANNHANRHPRMRIRELKLGTSAEPACIRYVLGWLRNNSKAPTVSELPTCQTARDSISVCHAAHELGLDRCYTTKIFKECYSYLKNNTPKYEELEIIEAQATPEFSAFLRPAAVHLGFIVHMGLIADPVDFQHWLDSHPTMQAAIREQVAELQQRGIGRRQKEA</sequence>
<dbReference type="Proteomes" id="UP000799770">
    <property type="component" value="Unassembled WGS sequence"/>
</dbReference>
<evidence type="ECO:0000313" key="3">
    <source>
        <dbReference type="Proteomes" id="UP000799770"/>
    </source>
</evidence>
<dbReference type="OrthoDB" id="3801338at2759"/>
<gene>
    <name evidence="2" type="ORF">BDV96DRAFT_95235</name>
</gene>
<protein>
    <submittedName>
        <fullName evidence="2">Uncharacterized protein</fullName>
    </submittedName>
</protein>
<accession>A0A6A5Z5R8</accession>
<feature type="region of interest" description="Disordered" evidence="1">
    <location>
        <begin position="1"/>
        <end position="34"/>
    </location>
</feature>
<feature type="compositionally biased region" description="Polar residues" evidence="1">
    <location>
        <begin position="17"/>
        <end position="27"/>
    </location>
</feature>
<dbReference type="EMBL" id="ML977325">
    <property type="protein sequence ID" value="KAF2114363.1"/>
    <property type="molecule type" value="Genomic_DNA"/>
</dbReference>
<evidence type="ECO:0000256" key="1">
    <source>
        <dbReference type="SAM" id="MobiDB-lite"/>
    </source>
</evidence>
<evidence type="ECO:0000313" key="2">
    <source>
        <dbReference type="EMBL" id="KAF2114363.1"/>
    </source>
</evidence>
<dbReference type="AlphaFoldDB" id="A0A6A5Z5R8"/>
<keyword evidence="3" id="KW-1185">Reference proteome</keyword>
<reference evidence="2" key="1">
    <citation type="journal article" date="2020" name="Stud. Mycol.">
        <title>101 Dothideomycetes genomes: a test case for predicting lifestyles and emergence of pathogens.</title>
        <authorList>
            <person name="Haridas S."/>
            <person name="Albert R."/>
            <person name="Binder M."/>
            <person name="Bloem J."/>
            <person name="Labutti K."/>
            <person name="Salamov A."/>
            <person name="Andreopoulos B."/>
            <person name="Baker S."/>
            <person name="Barry K."/>
            <person name="Bills G."/>
            <person name="Bluhm B."/>
            <person name="Cannon C."/>
            <person name="Castanera R."/>
            <person name="Culley D."/>
            <person name="Daum C."/>
            <person name="Ezra D."/>
            <person name="Gonzalez J."/>
            <person name="Henrissat B."/>
            <person name="Kuo A."/>
            <person name="Liang C."/>
            <person name="Lipzen A."/>
            <person name="Lutzoni F."/>
            <person name="Magnuson J."/>
            <person name="Mondo S."/>
            <person name="Nolan M."/>
            <person name="Ohm R."/>
            <person name="Pangilinan J."/>
            <person name="Park H.-J."/>
            <person name="Ramirez L."/>
            <person name="Alfaro M."/>
            <person name="Sun H."/>
            <person name="Tritt A."/>
            <person name="Yoshinaga Y."/>
            <person name="Zwiers L.-H."/>
            <person name="Turgeon B."/>
            <person name="Goodwin S."/>
            <person name="Spatafora J."/>
            <person name="Crous P."/>
            <person name="Grigoriev I."/>
        </authorList>
    </citation>
    <scope>NUCLEOTIDE SEQUENCE</scope>
    <source>
        <strain evidence="2">CBS 627.86</strain>
    </source>
</reference>
<organism evidence="2 3">
    <name type="scientific">Lophiotrema nucula</name>
    <dbReference type="NCBI Taxonomy" id="690887"/>
    <lineage>
        <taxon>Eukaryota</taxon>
        <taxon>Fungi</taxon>
        <taxon>Dikarya</taxon>
        <taxon>Ascomycota</taxon>
        <taxon>Pezizomycotina</taxon>
        <taxon>Dothideomycetes</taxon>
        <taxon>Pleosporomycetidae</taxon>
        <taxon>Pleosporales</taxon>
        <taxon>Lophiotremataceae</taxon>
        <taxon>Lophiotrema</taxon>
    </lineage>
</organism>
<proteinExistence type="predicted"/>